<evidence type="ECO:0000259" key="7">
    <source>
        <dbReference type="Pfam" id="PF01048"/>
    </source>
</evidence>
<feature type="domain" description="Nucleoside phosphorylase" evidence="7">
    <location>
        <begin position="16"/>
        <end position="223"/>
    </location>
</feature>
<keyword evidence="5 8" id="KW-0808">Transferase</keyword>
<proteinExistence type="inferred from homology"/>
<dbReference type="AlphaFoldDB" id="A0A3N0EUZ7"/>
<evidence type="ECO:0000313" key="9">
    <source>
        <dbReference type="Proteomes" id="UP000267469"/>
    </source>
</evidence>
<dbReference type="GO" id="GO:0004731">
    <property type="term" value="F:purine-nucleoside phosphorylase activity"/>
    <property type="evidence" value="ECO:0007669"/>
    <property type="project" value="InterPro"/>
</dbReference>
<dbReference type="NCBIfam" id="TIGR00107">
    <property type="entry name" value="deoD"/>
    <property type="match status" value="1"/>
</dbReference>
<dbReference type="RefSeq" id="WP_123214740.1">
    <property type="nucleotide sequence ID" value="NZ_RJTM01000025.1"/>
</dbReference>
<dbReference type="InterPro" id="IPR035994">
    <property type="entry name" value="Nucleoside_phosphorylase_sf"/>
</dbReference>
<dbReference type="InterPro" id="IPR018016">
    <property type="entry name" value="Nucleoside_phosphorylase_CS"/>
</dbReference>
<evidence type="ECO:0000256" key="1">
    <source>
        <dbReference type="ARBA" id="ARBA00010456"/>
    </source>
</evidence>
<dbReference type="EC" id="2.4.2.3" evidence="2"/>
<evidence type="ECO:0000256" key="3">
    <source>
        <dbReference type="ARBA" id="ARBA00021980"/>
    </source>
</evidence>
<dbReference type="PANTHER" id="PTHR43691">
    <property type="entry name" value="URIDINE PHOSPHORYLASE"/>
    <property type="match status" value="1"/>
</dbReference>
<sequence length="232" mass="25765">MSLHIRAEKGDIAETVLLPGDPLRARWIADHFLENAIQYNDIRGMYGYTGTYRGKKVSVQGTGMGIPSISIYTHELINDFGAKQLIRIGSAGSYQPYIKVRDIVLAMAASTNSNINRIHFNQDSFAPAADYELFIRAVKKAEDLKIPVKAGNILTSDIFYDKDPEYYRKWAEYGVLCVEMEAAALYSVAARFGIKSLAILTVTDHIVTGESMDAASRENSLKEMVTLALELT</sequence>
<dbReference type="PANTHER" id="PTHR43691:SF11">
    <property type="entry name" value="FI09636P-RELATED"/>
    <property type="match status" value="1"/>
</dbReference>
<accession>A0A3N0EUZ7</accession>
<dbReference type="GO" id="GO:0004850">
    <property type="term" value="F:uridine phosphorylase activity"/>
    <property type="evidence" value="ECO:0007669"/>
    <property type="project" value="UniProtKB-EC"/>
</dbReference>
<reference evidence="8 9" key="1">
    <citation type="submission" date="2018-10" db="EMBL/GenBank/DDBJ databases">
        <title>Sinomicrobium pectinilyticum sp. nov., a pectinase-producing bacterium isolated from alkaline and saline soil, and emended description of the genus Sinomicrobium.</title>
        <authorList>
            <person name="Cheng B."/>
            <person name="Li C."/>
            <person name="Lai Q."/>
            <person name="Du M."/>
            <person name="Shao Z."/>
            <person name="Xu P."/>
            <person name="Yang C."/>
        </authorList>
    </citation>
    <scope>NUCLEOTIDE SEQUENCE [LARGE SCALE GENOMIC DNA]</scope>
    <source>
        <strain evidence="8 9">5DNS001</strain>
    </source>
</reference>
<comment type="catalytic activity">
    <reaction evidence="6">
        <text>uridine + phosphate = alpha-D-ribose 1-phosphate + uracil</text>
        <dbReference type="Rhea" id="RHEA:24388"/>
        <dbReference type="ChEBI" id="CHEBI:16704"/>
        <dbReference type="ChEBI" id="CHEBI:17568"/>
        <dbReference type="ChEBI" id="CHEBI:43474"/>
        <dbReference type="ChEBI" id="CHEBI:57720"/>
        <dbReference type="EC" id="2.4.2.3"/>
    </reaction>
</comment>
<evidence type="ECO:0000256" key="6">
    <source>
        <dbReference type="ARBA" id="ARBA00048447"/>
    </source>
</evidence>
<dbReference type="GO" id="GO:0005829">
    <property type="term" value="C:cytosol"/>
    <property type="evidence" value="ECO:0007669"/>
    <property type="project" value="TreeGrafter"/>
</dbReference>
<dbReference type="EMBL" id="RJTM01000025">
    <property type="protein sequence ID" value="RNL91710.1"/>
    <property type="molecule type" value="Genomic_DNA"/>
</dbReference>
<dbReference type="HAMAP" id="MF_01627">
    <property type="entry name" value="Pur_nucleosid_phosp"/>
    <property type="match status" value="1"/>
</dbReference>
<dbReference type="OrthoDB" id="9782889at2"/>
<dbReference type="Gene3D" id="3.40.50.1580">
    <property type="entry name" value="Nucleoside phosphorylase domain"/>
    <property type="match status" value="1"/>
</dbReference>
<organism evidence="8 9">
    <name type="scientific">Sinomicrobium pectinilyticum</name>
    <dbReference type="NCBI Taxonomy" id="1084421"/>
    <lineage>
        <taxon>Bacteria</taxon>
        <taxon>Pseudomonadati</taxon>
        <taxon>Bacteroidota</taxon>
        <taxon>Flavobacteriia</taxon>
        <taxon>Flavobacteriales</taxon>
        <taxon>Flavobacteriaceae</taxon>
        <taxon>Sinomicrobium</taxon>
    </lineage>
</organism>
<dbReference type="CDD" id="cd09006">
    <property type="entry name" value="PNP_EcPNPI-like"/>
    <property type="match status" value="1"/>
</dbReference>
<keyword evidence="9" id="KW-1185">Reference proteome</keyword>
<gene>
    <name evidence="8" type="primary">deoD</name>
    <name evidence="8" type="ORF">ED312_04105</name>
</gene>
<comment type="similarity">
    <text evidence="1">Belongs to the PNP/UDP phosphorylase family.</text>
</comment>
<dbReference type="InterPro" id="IPR004402">
    <property type="entry name" value="DeoD-type"/>
</dbReference>
<evidence type="ECO:0000256" key="5">
    <source>
        <dbReference type="ARBA" id="ARBA00022679"/>
    </source>
</evidence>
<evidence type="ECO:0000256" key="4">
    <source>
        <dbReference type="ARBA" id="ARBA00022676"/>
    </source>
</evidence>
<comment type="caution">
    <text evidence="8">The sequence shown here is derived from an EMBL/GenBank/DDBJ whole genome shotgun (WGS) entry which is preliminary data.</text>
</comment>
<name>A0A3N0EUZ7_SINP1</name>
<dbReference type="Pfam" id="PF01048">
    <property type="entry name" value="PNP_UDP_1"/>
    <property type="match status" value="1"/>
</dbReference>
<keyword evidence="4 8" id="KW-0328">Glycosyltransferase</keyword>
<protein>
    <recommendedName>
        <fullName evidence="3">Uridine phosphorylase</fullName>
        <ecNumber evidence="2">2.4.2.3</ecNumber>
    </recommendedName>
</protein>
<dbReference type="PROSITE" id="PS01232">
    <property type="entry name" value="PNP_UDP_1"/>
    <property type="match status" value="1"/>
</dbReference>
<dbReference type="Proteomes" id="UP000267469">
    <property type="component" value="Unassembled WGS sequence"/>
</dbReference>
<dbReference type="InterPro" id="IPR000845">
    <property type="entry name" value="Nucleoside_phosphorylase_d"/>
</dbReference>
<dbReference type="SUPFAM" id="SSF53167">
    <property type="entry name" value="Purine and uridine phosphorylases"/>
    <property type="match status" value="1"/>
</dbReference>
<dbReference type="NCBIfam" id="NF004489">
    <property type="entry name" value="PRK05819.1"/>
    <property type="match status" value="1"/>
</dbReference>
<dbReference type="GO" id="GO:0006152">
    <property type="term" value="P:purine nucleoside catabolic process"/>
    <property type="evidence" value="ECO:0007669"/>
    <property type="project" value="TreeGrafter"/>
</dbReference>
<evidence type="ECO:0000313" key="8">
    <source>
        <dbReference type="EMBL" id="RNL91710.1"/>
    </source>
</evidence>
<evidence type="ECO:0000256" key="2">
    <source>
        <dbReference type="ARBA" id="ARBA00011888"/>
    </source>
</evidence>